<comment type="caution">
    <text evidence="2">The sequence shown here is derived from an EMBL/GenBank/DDBJ whole genome shotgun (WGS) entry which is preliminary data.</text>
</comment>
<dbReference type="AlphaFoldDB" id="A0A9J6FSA4"/>
<accession>A0A9J6FSA4</accession>
<proteinExistence type="predicted"/>
<feature type="compositionally biased region" description="Basic residues" evidence="1">
    <location>
        <begin position="40"/>
        <end position="54"/>
    </location>
</feature>
<organism evidence="2 3">
    <name type="scientific">Haemaphysalis longicornis</name>
    <name type="common">Bush tick</name>
    <dbReference type="NCBI Taxonomy" id="44386"/>
    <lineage>
        <taxon>Eukaryota</taxon>
        <taxon>Metazoa</taxon>
        <taxon>Ecdysozoa</taxon>
        <taxon>Arthropoda</taxon>
        <taxon>Chelicerata</taxon>
        <taxon>Arachnida</taxon>
        <taxon>Acari</taxon>
        <taxon>Parasitiformes</taxon>
        <taxon>Ixodida</taxon>
        <taxon>Ixodoidea</taxon>
        <taxon>Ixodidae</taxon>
        <taxon>Haemaphysalinae</taxon>
        <taxon>Haemaphysalis</taxon>
    </lineage>
</organism>
<gene>
    <name evidence="2" type="ORF">HPB48_000277</name>
</gene>
<protein>
    <submittedName>
        <fullName evidence="2">Uncharacterized protein</fullName>
    </submittedName>
</protein>
<sequence length="120" mass="12947">MDNPFYEVIVGNVAGVRDSAAPDVNWRGEEHPGISPKGHPSSKWKSKSNKHNGSSRRPSQFPSPPYVKEAEECESAAKGVDQLPAAGISLLKISHAELASMQKKAARFSPASSRLARKLP</sequence>
<name>A0A9J6FSA4_HAELO</name>
<evidence type="ECO:0000256" key="1">
    <source>
        <dbReference type="SAM" id="MobiDB-lite"/>
    </source>
</evidence>
<dbReference type="VEuPathDB" id="VectorBase:HLOH_063707"/>
<dbReference type="Proteomes" id="UP000821853">
    <property type="component" value="Chromosome 2"/>
</dbReference>
<feature type="region of interest" description="Disordered" evidence="1">
    <location>
        <begin position="22"/>
        <end position="72"/>
    </location>
</feature>
<reference evidence="2 3" key="1">
    <citation type="journal article" date="2020" name="Cell">
        <title>Large-Scale Comparative Analyses of Tick Genomes Elucidate Their Genetic Diversity and Vector Capacities.</title>
        <authorList>
            <consortium name="Tick Genome and Microbiome Consortium (TIGMIC)"/>
            <person name="Jia N."/>
            <person name="Wang J."/>
            <person name="Shi W."/>
            <person name="Du L."/>
            <person name="Sun Y."/>
            <person name="Zhan W."/>
            <person name="Jiang J.F."/>
            <person name="Wang Q."/>
            <person name="Zhang B."/>
            <person name="Ji P."/>
            <person name="Bell-Sakyi L."/>
            <person name="Cui X.M."/>
            <person name="Yuan T.T."/>
            <person name="Jiang B.G."/>
            <person name="Yang W.F."/>
            <person name="Lam T.T."/>
            <person name="Chang Q.C."/>
            <person name="Ding S.J."/>
            <person name="Wang X.J."/>
            <person name="Zhu J.G."/>
            <person name="Ruan X.D."/>
            <person name="Zhao L."/>
            <person name="Wei J.T."/>
            <person name="Ye R.Z."/>
            <person name="Que T.C."/>
            <person name="Du C.H."/>
            <person name="Zhou Y.H."/>
            <person name="Cheng J.X."/>
            <person name="Dai P.F."/>
            <person name="Guo W.B."/>
            <person name="Han X.H."/>
            <person name="Huang E.J."/>
            <person name="Li L.F."/>
            <person name="Wei W."/>
            <person name="Gao Y.C."/>
            <person name="Liu J.Z."/>
            <person name="Shao H.Z."/>
            <person name="Wang X."/>
            <person name="Wang C.C."/>
            <person name="Yang T.C."/>
            <person name="Huo Q.B."/>
            <person name="Li W."/>
            <person name="Chen H.Y."/>
            <person name="Chen S.E."/>
            <person name="Zhou L.G."/>
            <person name="Ni X.B."/>
            <person name="Tian J.H."/>
            <person name="Sheng Y."/>
            <person name="Liu T."/>
            <person name="Pan Y.S."/>
            <person name="Xia L.Y."/>
            <person name="Li J."/>
            <person name="Zhao F."/>
            <person name="Cao W.C."/>
        </authorList>
    </citation>
    <scope>NUCLEOTIDE SEQUENCE [LARGE SCALE GENOMIC DNA]</scope>
    <source>
        <strain evidence="2">HaeL-2018</strain>
    </source>
</reference>
<keyword evidence="3" id="KW-1185">Reference proteome</keyword>
<dbReference type="EMBL" id="JABSTR010000004">
    <property type="protein sequence ID" value="KAH9366122.1"/>
    <property type="molecule type" value="Genomic_DNA"/>
</dbReference>
<evidence type="ECO:0000313" key="3">
    <source>
        <dbReference type="Proteomes" id="UP000821853"/>
    </source>
</evidence>
<evidence type="ECO:0000313" key="2">
    <source>
        <dbReference type="EMBL" id="KAH9366122.1"/>
    </source>
</evidence>